<reference evidence="1 2" key="1">
    <citation type="journal article" date="2005" name="DNA Res.">
        <title>Complete genome sequence of the facultative anaerobic magnetotactic bacterium Magnetospirillum sp. strain AMB-1.</title>
        <authorList>
            <person name="Matsunaga T."/>
            <person name="Okamura Y."/>
            <person name="Fukuda Y."/>
            <person name="Wahyudi A.T."/>
            <person name="Murase Y."/>
            <person name="Takeyama H."/>
        </authorList>
    </citation>
    <scope>NUCLEOTIDE SEQUENCE [LARGE SCALE GENOMIC DNA]</scope>
    <source>
        <strain evidence="2">ATCC 700264 / AMB-1</strain>
    </source>
</reference>
<evidence type="ECO:0000313" key="2">
    <source>
        <dbReference type="Proteomes" id="UP000007058"/>
    </source>
</evidence>
<dbReference type="HOGENOM" id="CLU_2130461_0_0_5"/>
<proteinExistence type="predicted"/>
<keyword evidence="2" id="KW-1185">Reference proteome</keyword>
<accession>Q2W4M7</accession>
<dbReference type="AlphaFoldDB" id="Q2W4M7"/>
<organism evidence="1 2">
    <name type="scientific">Paramagnetospirillum magneticum (strain ATCC 700264 / AMB-1)</name>
    <name type="common">Magnetospirillum magneticum</name>
    <dbReference type="NCBI Taxonomy" id="342108"/>
    <lineage>
        <taxon>Bacteria</taxon>
        <taxon>Pseudomonadati</taxon>
        <taxon>Pseudomonadota</taxon>
        <taxon>Alphaproteobacteria</taxon>
        <taxon>Rhodospirillales</taxon>
        <taxon>Magnetospirillaceae</taxon>
        <taxon>Paramagnetospirillum</taxon>
    </lineage>
</organism>
<dbReference type="EMBL" id="AP007255">
    <property type="protein sequence ID" value="BAE51198.1"/>
    <property type="molecule type" value="Genomic_DNA"/>
</dbReference>
<gene>
    <name evidence="1" type="ordered locus">amb2394</name>
</gene>
<sequence length="113" mass="12633">MLETPMSKTDRLTRTLSLSLEVRATPAITAMPSRPEGILDLRFDAHGGNITVTYDLRHVTIPALEAWLAANGLPLSKSLPSRLWRRWLAFKDDNRRDQAAIVHQCCSVPPAKD</sequence>
<dbReference type="STRING" id="342108.amb2394"/>
<evidence type="ECO:0008006" key="3">
    <source>
        <dbReference type="Google" id="ProtNLM"/>
    </source>
</evidence>
<evidence type="ECO:0000313" key="1">
    <source>
        <dbReference type="EMBL" id="BAE51198.1"/>
    </source>
</evidence>
<protein>
    <recommendedName>
        <fullName evidence="3">Cation transport ATPase</fullName>
    </recommendedName>
</protein>
<dbReference type="KEGG" id="mag:amb2394"/>
<name>Q2W4M7_PARM1</name>
<dbReference type="Proteomes" id="UP000007058">
    <property type="component" value="Chromosome"/>
</dbReference>